<keyword evidence="7" id="KW-1185">Reference proteome</keyword>
<dbReference type="Gene3D" id="1.25.40.10">
    <property type="entry name" value="Tetratricopeptide repeat domain"/>
    <property type="match status" value="1"/>
</dbReference>
<gene>
    <name evidence="6" type="ORF">EZH24_12575</name>
</gene>
<keyword evidence="5" id="KW-1133">Transmembrane helix</keyword>
<keyword evidence="1" id="KW-0677">Repeat</keyword>
<dbReference type="PANTHER" id="PTHR44943">
    <property type="entry name" value="CELLULOSE SYNTHASE OPERON PROTEIN C"/>
    <property type="match status" value="1"/>
</dbReference>
<organism evidence="6 7">
    <name type="scientific">Brachyspira catarrhinii</name>
    <dbReference type="NCBI Taxonomy" id="2528966"/>
    <lineage>
        <taxon>Bacteria</taxon>
        <taxon>Pseudomonadati</taxon>
        <taxon>Spirochaetota</taxon>
        <taxon>Spirochaetia</taxon>
        <taxon>Brachyspirales</taxon>
        <taxon>Brachyspiraceae</taxon>
        <taxon>Brachyspira</taxon>
    </lineage>
</organism>
<keyword evidence="2 3" id="KW-0802">TPR repeat</keyword>
<name>A0ABY2TN43_9SPIR</name>
<evidence type="ECO:0000256" key="1">
    <source>
        <dbReference type="ARBA" id="ARBA00022737"/>
    </source>
</evidence>
<evidence type="ECO:0000256" key="4">
    <source>
        <dbReference type="SAM" id="Coils"/>
    </source>
</evidence>
<feature type="transmembrane region" description="Helical" evidence="5">
    <location>
        <begin position="143"/>
        <end position="162"/>
    </location>
</feature>
<feature type="non-terminal residue" evidence="6">
    <location>
        <position position="279"/>
    </location>
</feature>
<evidence type="ECO:0000313" key="6">
    <source>
        <dbReference type="EMBL" id="TKZ24986.1"/>
    </source>
</evidence>
<evidence type="ECO:0000313" key="7">
    <source>
        <dbReference type="Proteomes" id="UP000310168"/>
    </source>
</evidence>
<evidence type="ECO:0000256" key="5">
    <source>
        <dbReference type="SAM" id="Phobius"/>
    </source>
</evidence>
<evidence type="ECO:0000256" key="3">
    <source>
        <dbReference type="PROSITE-ProRule" id="PRU00339"/>
    </source>
</evidence>
<dbReference type="Pfam" id="PF00515">
    <property type="entry name" value="TPR_1"/>
    <property type="match status" value="1"/>
</dbReference>
<dbReference type="SUPFAM" id="SSF48452">
    <property type="entry name" value="TPR-like"/>
    <property type="match status" value="1"/>
</dbReference>
<dbReference type="PROSITE" id="PS50005">
    <property type="entry name" value="TPR"/>
    <property type="match status" value="2"/>
</dbReference>
<accession>A0ABY2TN43</accession>
<dbReference type="InterPro" id="IPR019734">
    <property type="entry name" value="TPR_rpt"/>
</dbReference>
<dbReference type="Proteomes" id="UP000310168">
    <property type="component" value="Unassembled WGS sequence"/>
</dbReference>
<dbReference type="EMBL" id="SJDU01000603">
    <property type="protein sequence ID" value="TKZ24986.1"/>
    <property type="molecule type" value="Genomic_DNA"/>
</dbReference>
<dbReference type="Pfam" id="PF07719">
    <property type="entry name" value="TPR_2"/>
    <property type="match status" value="1"/>
</dbReference>
<dbReference type="SMART" id="SM00028">
    <property type="entry name" value="TPR"/>
    <property type="match status" value="2"/>
</dbReference>
<sequence length="279" mass="32509">MIGALFMENKENIDSNNKTSKKEKRNYQMDNYNVMIKLFILSMIVFAALYFAHNMLVSYRLDKAMERYSSPLENIIITKEEFYTNVIITEIESNKFITNNIILKSSSIEDLQNAFAEAIDSHTKNLQISMSEIVKSSSDTLNFWFAFISVVMIVFSFAGAFVNNNILNEAREQLSSVEKEAEKSLKQIKEETDRIIEENNKNVKINSELNLGYQAYQNKKYKEAIDYFTRVIELDDKNIYGYFNRALAKDDAKQYEEAIKDYDKCIELDNKDPSAYNNR</sequence>
<evidence type="ECO:0000256" key="2">
    <source>
        <dbReference type="ARBA" id="ARBA00022803"/>
    </source>
</evidence>
<proteinExistence type="predicted"/>
<dbReference type="InterPro" id="IPR051685">
    <property type="entry name" value="Ycf3/AcsC/BcsC/TPR_MFPF"/>
</dbReference>
<keyword evidence="5" id="KW-0812">Transmembrane</keyword>
<feature type="repeat" description="TPR" evidence="3">
    <location>
        <begin position="205"/>
        <end position="238"/>
    </location>
</feature>
<dbReference type="InterPro" id="IPR011990">
    <property type="entry name" value="TPR-like_helical_dom_sf"/>
</dbReference>
<comment type="caution">
    <text evidence="6">The sequence shown here is derived from an EMBL/GenBank/DDBJ whole genome shotgun (WGS) entry which is preliminary data.</text>
</comment>
<feature type="transmembrane region" description="Helical" evidence="5">
    <location>
        <begin position="34"/>
        <end position="52"/>
    </location>
</feature>
<reference evidence="6 7" key="1">
    <citation type="journal article" date="2019" name="Anaerobe">
        <title>Brachyspira catarrhinii sp. nov., an anaerobic intestinal spirochaete isolated from vervet monkeys may have been misidentified as Brachyspira aalborgi in previous studies.</title>
        <authorList>
            <person name="Phillips N.D."/>
            <person name="La T."/>
            <person name="Hampson D.J."/>
        </authorList>
    </citation>
    <scope>NUCLEOTIDE SEQUENCE [LARGE SCALE GENOMIC DNA]</scope>
    <source>
        <strain evidence="6 7">Z12</strain>
    </source>
</reference>
<feature type="repeat" description="TPR" evidence="3">
    <location>
        <begin position="239"/>
        <end position="272"/>
    </location>
</feature>
<keyword evidence="4" id="KW-0175">Coiled coil</keyword>
<dbReference type="PANTHER" id="PTHR44943:SF4">
    <property type="entry name" value="TPR REPEAT-CONTAINING PROTEIN MJ0798"/>
    <property type="match status" value="1"/>
</dbReference>
<feature type="coiled-coil region" evidence="4">
    <location>
        <begin position="167"/>
        <end position="201"/>
    </location>
</feature>
<dbReference type="InterPro" id="IPR013105">
    <property type="entry name" value="TPR_2"/>
</dbReference>
<protein>
    <submittedName>
        <fullName evidence="6">Tetratricopeptide repeat protein</fullName>
    </submittedName>
</protein>
<keyword evidence="5" id="KW-0472">Membrane</keyword>